<evidence type="ECO:0000313" key="1">
    <source>
        <dbReference type="EMBL" id="CAF1391577.1"/>
    </source>
</evidence>
<dbReference type="AlphaFoldDB" id="A0A815K6Y0"/>
<gene>
    <name evidence="2" type="ORF">JBS370_LOCUS25013</name>
    <name evidence="1" type="ORF">ZHD862_LOCUS32649</name>
</gene>
<comment type="caution">
    <text evidence="1">The sequence shown here is derived from an EMBL/GenBank/DDBJ whole genome shotgun (WGS) entry which is preliminary data.</text>
</comment>
<dbReference type="Proteomes" id="UP000663836">
    <property type="component" value="Unassembled WGS sequence"/>
</dbReference>
<name>A0A815K6Y0_9BILA</name>
<organism evidence="1 3">
    <name type="scientific">Rotaria sordida</name>
    <dbReference type="NCBI Taxonomy" id="392033"/>
    <lineage>
        <taxon>Eukaryota</taxon>
        <taxon>Metazoa</taxon>
        <taxon>Spiralia</taxon>
        <taxon>Gnathifera</taxon>
        <taxon>Rotifera</taxon>
        <taxon>Eurotatoria</taxon>
        <taxon>Bdelloidea</taxon>
        <taxon>Philodinida</taxon>
        <taxon>Philodinidae</taxon>
        <taxon>Rotaria</taxon>
    </lineage>
</organism>
<protein>
    <submittedName>
        <fullName evidence="1">Uncharacterized protein</fullName>
    </submittedName>
</protein>
<dbReference type="EMBL" id="CAJOBD010004043">
    <property type="protein sequence ID" value="CAF3977934.1"/>
    <property type="molecule type" value="Genomic_DNA"/>
</dbReference>
<dbReference type="Proteomes" id="UP000663864">
    <property type="component" value="Unassembled WGS sequence"/>
</dbReference>
<dbReference type="EMBL" id="CAJNOT010003595">
    <property type="protein sequence ID" value="CAF1391577.1"/>
    <property type="molecule type" value="Genomic_DNA"/>
</dbReference>
<sequence length="161" mass="19174">MGDQRHRYVTNLDNVNLLENNPTNILDDEFKNSMEIFIAECIGTISKNYLYEYQRLAVFTFYPPLSHQQIRELAIENLTSSDAQHQIAEKVYKQLELIFQNRTIKWNSIAQTTAKRFVRNSVQQAVEIIRKKLLRSIDYEYPKRNIVIQRFILDHNRLKLV</sequence>
<proteinExistence type="predicted"/>
<accession>A0A815K6Y0</accession>
<evidence type="ECO:0000313" key="3">
    <source>
        <dbReference type="Proteomes" id="UP000663864"/>
    </source>
</evidence>
<reference evidence="1" key="1">
    <citation type="submission" date="2021-02" db="EMBL/GenBank/DDBJ databases">
        <authorList>
            <person name="Nowell W R."/>
        </authorList>
    </citation>
    <scope>NUCLEOTIDE SEQUENCE</scope>
</reference>
<evidence type="ECO:0000313" key="2">
    <source>
        <dbReference type="EMBL" id="CAF3977934.1"/>
    </source>
</evidence>